<dbReference type="SMART" id="SM00942">
    <property type="entry name" value="PriCT_1"/>
    <property type="match status" value="1"/>
</dbReference>
<dbReference type="SUPFAM" id="SSF56747">
    <property type="entry name" value="Prim-pol domain"/>
    <property type="match status" value="1"/>
</dbReference>
<dbReference type="InterPro" id="IPR045455">
    <property type="entry name" value="NrS-1_pol-like_helicase"/>
</dbReference>
<feature type="domain" description="SF3 helicase" evidence="4">
    <location>
        <begin position="520"/>
        <end position="678"/>
    </location>
</feature>
<gene>
    <name evidence="5" type="ORF">CD934_08930</name>
</gene>
<dbReference type="GO" id="GO:0005524">
    <property type="term" value="F:ATP binding"/>
    <property type="evidence" value="ECO:0007669"/>
    <property type="project" value="UniProtKB-KW"/>
</dbReference>
<dbReference type="GO" id="GO:0016787">
    <property type="term" value="F:hydrolase activity"/>
    <property type="evidence" value="ECO:0007669"/>
    <property type="project" value="UniProtKB-KW"/>
</dbReference>
<keyword evidence="3" id="KW-0067">ATP-binding</keyword>
<keyword evidence="6" id="KW-1185">Reference proteome</keyword>
<dbReference type="InterPro" id="IPR014818">
    <property type="entry name" value="Phage/plasmid_primase_P4_C"/>
</dbReference>
<dbReference type="Gene3D" id="3.40.50.300">
    <property type="entry name" value="P-loop containing nucleotide triphosphate hydrolases"/>
    <property type="match status" value="1"/>
</dbReference>
<dbReference type="InterPro" id="IPR014015">
    <property type="entry name" value="Helicase_SF3_DNA-vir"/>
</dbReference>
<proteinExistence type="predicted"/>
<dbReference type="PANTHER" id="PTHR35372">
    <property type="entry name" value="ATP BINDING PROTEIN-RELATED"/>
    <property type="match status" value="1"/>
</dbReference>
<evidence type="ECO:0000256" key="1">
    <source>
        <dbReference type="ARBA" id="ARBA00022741"/>
    </source>
</evidence>
<dbReference type="Pfam" id="PF19263">
    <property type="entry name" value="DUF5906"/>
    <property type="match status" value="1"/>
</dbReference>
<dbReference type="CDD" id="cd04859">
    <property type="entry name" value="Prim_Pol"/>
    <property type="match status" value="1"/>
</dbReference>
<dbReference type="Proteomes" id="UP000316215">
    <property type="component" value="Chromosome"/>
</dbReference>
<organism evidence="5 6">
    <name type="scientific">Streptomyces calvus</name>
    <dbReference type="NCBI Taxonomy" id="67282"/>
    <lineage>
        <taxon>Bacteria</taxon>
        <taxon>Bacillati</taxon>
        <taxon>Actinomycetota</taxon>
        <taxon>Actinomycetes</taxon>
        <taxon>Kitasatosporales</taxon>
        <taxon>Streptomycetaceae</taxon>
        <taxon>Streptomyces</taxon>
    </lineage>
</organism>
<evidence type="ECO:0000256" key="2">
    <source>
        <dbReference type="ARBA" id="ARBA00022801"/>
    </source>
</evidence>
<dbReference type="Pfam" id="PF09250">
    <property type="entry name" value="Prim-Pol"/>
    <property type="match status" value="1"/>
</dbReference>
<keyword evidence="1" id="KW-0547">Nucleotide-binding</keyword>
<sequence>MPKPPALATNRTEGSNRNGLYAMTDTTIETRDFAPAQVPADRVERALHFVRLGFGVWPTKQHMKRPVHKEWQHKALTTVREVEQDYAMWSASSDNMILTLPNHVVLDVDPKNGGTASLAKLQARYGELPLTRTHFTASGLDSLHFIFQRDPNRPIKNKPLDQVEYPGIDIKTGYNAQIVAPGSEVNGRFYGVLSDAPSVALPEFVYEIRQAADERKRQVYRAAGYDPNKKGSSPTKAVEALRSIPADSPERGNDWLCELAGHLAHVHADFDAYRSALFEIDQESIDPHAPDRFDRTAESIWNREEAKEARKMTAQSNPLVVEKVYDTEDVEGTEALESVGSYDASHIGWANRFKDEYGENVRYVLGRGWLGWDGRKWVEDMSVVVREYHRMSAAILAEAESIEDDAAKAKAKSFVRSMRNTRNIRGVLEQASYLEGIRVHAAQLDADPHLFMAHNGVVDLRHGKLIDNSRDFLITKSGGVDFDPDAQCPQWLDFLRWSLKKGDKNAKGEYQERSPEEVEEGVKFLQQMFGDMLIGNNDSQRVYFIYGPGGNGKSQIIDVGDMCLGSYFVQALPDLLTKQAAATHSEAEANLAGGRMVAISETAKGQRLDESRLKRLSGDRMQRASRKGEKSFEFPTTFTLIMYGNHYPTLPFDDGVKRRVKVLGMFNKKPKEQQVKNLASRLVMAEGPGILAWMVEGAKRVLAGDDTYDPPVVQQGTAGWQKANSGVSDFIEQCLILHPDFKATNREVWAQYELFLNEGGYGPVKNINELASRILEWADANECTFITKPNRGERTADKSLQRGFRGFRVRMQSHDYAKFNDLPGIELDD</sequence>
<dbReference type="InterPro" id="IPR051620">
    <property type="entry name" value="ORF904-like_C"/>
</dbReference>
<dbReference type="InterPro" id="IPR006500">
    <property type="entry name" value="Helicase_put_C_phage/plasmid"/>
</dbReference>
<dbReference type="SMART" id="SM00885">
    <property type="entry name" value="D5_N"/>
    <property type="match status" value="1"/>
</dbReference>
<dbReference type="AlphaFoldDB" id="A0A514JNA7"/>
<dbReference type="RefSeq" id="WP_142231753.1">
    <property type="nucleotide sequence ID" value="NZ_CP022310.1"/>
</dbReference>
<dbReference type="PROSITE" id="PS51206">
    <property type="entry name" value="SF3_HELICASE_1"/>
    <property type="match status" value="1"/>
</dbReference>
<evidence type="ECO:0000256" key="3">
    <source>
        <dbReference type="ARBA" id="ARBA00022840"/>
    </source>
</evidence>
<dbReference type="Pfam" id="PF08708">
    <property type="entry name" value="PriCT_1"/>
    <property type="match status" value="1"/>
</dbReference>
<dbReference type="KEGG" id="sast:CD934_08930"/>
<dbReference type="InterPro" id="IPR014820">
    <property type="entry name" value="PriCT_1"/>
</dbReference>
<dbReference type="InterPro" id="IPR015330">
    <property type="entry name" value="DNA_primase/pol_bifunc_N"/>
</dbReference>
<evidence type="ECO:0000313" key="5">
    <source>
        <dbReference type="EMBL" id="QDI68795.1"/>
    </source>
</evidence>
<accession>A0A514JNA7</accession>
<evidence type="ECO:0000259" key="4">
    <source>
        <dbReference type="PROSITE" id="PS51206"/>
    </source>
</evidence>
<dbReference type="EMBL" id="CP022310">
    <property type="protein sequence ID" value="QDI68795.1"/>
    <property type="molecule type" value="Genomic_DNA"/>
</dbReference>
<keyword evidence="2" id="KW-0378">Hydrolase</keyword>
<reference evidence="5 6" key="1">
    <citation type="submission" date="2017-07" db="EMBL/GenBank/DDBJ databases">
        <title>The Complete Genome of Streptomyces asterosporus-ZSY.</title>
        <authorList>
            <person name="Zhang S."/>
        </authorList>
    </citation>
    <scope>NUCLEOTIDE SEQUENCE [LARGE SCALE GENOMIC DNA]</scope>
    <source>
        <strain evidence="5 6">DSM 41452</strain>
    </source>
</reference>
<dbReference type="NCBIfam" id="TIGR01613">
    <property type="entry name" value="primase_Cterm"/>
    <property type="match status" value="1"/>
</dbReference>
<evidence type="ECO:0000313" key="6">
    <source>
        <dbReference type="Proteomes" id="UP000316215"/>
    </source>
</evidence>
<dbReference type="SMART" id="SM00943">
    <property type="entry name" value="Prim-Pol"/>
    <property type="match status" value="1"/>
</dbReference>
<name>A0A514JNA7_9ACTN</name>
<dbReference type="Pfam" id="PF08706">
    <property type="entry name" value="D5_N"/>
    <property type="match status" value="1"/>
</dbReference>
<protein>
    <recommendedName>
        <fullName evidence="4">SF3 helicase domain-containing protein</fullName>
    </recommendedName>
</protein>
<dbReference type="PANTHER" id="PTHR35372:SF2">
    <property type="entry name" value="SF3 HELICASE DOMAIN-CONTAINING PROTEIN"/>
    <property type="match status" value="1"/>
</dbReference>
<dbReference type="InterPro" id="IPR027417">
    <property type="entry name" value="P-loop_NTPase"/>
</dbReference>